<proteinExistence type="predicted"/>
<sequence length="186" mass="20468">MHRQKTSSPAIFLLFLICTSCTSYEISPQIDNNTPVATGQEISNFTYSITSPWENTRFGKSAYEATTLILPRAKDISNTATTMPDQTLEIIILERSSGGACTQEYLTGLSLGLIPSTCKRHEIYKFSFVLANSGSICSHETYSVNSKTFSHILALPSRVFNSGDTPLTLYKSALKSFIKNGKCESL</sequence>
<dbReference type="Proteomes" id="UP001278050">
    <property type="component" value="Unassembled WGS sequence"/>
</dbReference>
<protein>
    <recommendedName>
        <fullName evidence="6">Lipoprotein</fullName>
    </recommendedName>
</protein>
<evidence type="ECO:0008006" key="6">
    <source>
        <dbReference type="Google" id="ProtNLM"/>
    </source>
</evidence>
<accession>A0A1G7NUE0</accession>
<feature type="chain" id="PRO_5010321471" description="Lipoprotein" evidence="1">
    <location>
        <begin position="26"/>
        <end position="186"/>
    </location>
</feature>
<dbReference type="EMBL" id="JAWXXP010000001">
    <property type="protein sequence ID" value="MDX5993487.1"/>
    <property type="molecule type" value="Genomic_DNA"/>
</dbReference>
<evidence type="ECO:0000256" key="1">
    <source>
        <dbReference type="SAM" id="SignalP"/>
    </source>
</evidence>
<keyword evidence="1" id="KW-0732">Signal</keyword>
<dbReference type="Proteomes" id="UP000182413">
    <property type="component" value="Unassembled WGS sequence"/>
</dbReference>
<dbReference type="EMBL" id="FNAE01000011">
    <property type="protein sequence ID" value="SDF76939.1"/>
    <property type="molecule type" value="Genomic_DNA"/>
</dbReference>
<gene>
    <name evidence="3" type="ORF">SAMN05216575_1113</name>
    <name evidence="2" type="ORF">SIM71_15570</name>
</gene>
<reference evidence="3 4" key="1">
    <citation type="submission" date="2016-10" db="EMBL/GenBank/DDBJ databases">
        <authorList>
            <person name="de Groot N.N."/>
        </authorList>
    </citation>
    <scope>NUCLEOTIDE SEQUENCE [LARGE SCALE GENOMIC DNA]</scope>
    <source>
        <strain evidence="3 4">JCM 10630</strain>
    </source>
</reference>
<reference evidence="2 5" key="2">
    <citation type="submission" date="2023-11" db="EMBL/GenBank/DDBJ databases">
        <title>MicrobeMod: A computational toolkit for identifying prokaryotic methylation and restriction-modification with nanopore sequencing.</title>
        <authorList>
            <person name="Crits-Christoph A."/>
            <person name="Kang S.C."/>
            <person name="Lee H."/>
            <person name="Ostrov N."/>
        </authorList>
    </citation>
    <scope>NUCLEOTIDE SEQUENCE [LARGE SCALE GENOMIC DNA]</scope>
    <source>
        <strain evidence="2 5">ATCC BAA-571</strain>
    </source>
</reference>
<name>A0A1G7NUE0_9GAMM</name>
<evidence type="ECO:0000313" key="2">
    <source>
        <dbReference type="EMBL" id="MDX5993487.1"/>
    </source>
</evidence>
<evidence type="ECO:0000313" key="4">
    <source>
        <dbReference type="Proteomes" id="UP000182413"/>
    </source>
</evidence>
<keyword evidence="5" id="KW-1185">Reference proteome</keyword>
<organism evidence="3 4">
    <name type="scientific">Ectopseudomonas alcaliphila</name>
    <dbReference type="NCBI Taxonomy" id="101564"/>
    <lineage>
        <taxon>Bacteria</taxon>
        <taxon>Pseudomonadati</taxon>
        <taxon>Pseudomonadota</taxon>
        <taxon>Gammaproteobacteria</taxon>
        <taxon>Pseudomonadales</taxon>
        <taxon>Pseudomonadaceae</taxon>
        <taxon>Ectopseudomonas</taxon>
    </lineage>
</organism>
<dbReference type="RefSeq" id="WP_074682115.1">
    <property type="nucleotide sequence ID" value="NZ_CBCSET010000015.1"/>
</dbReference>
<evidence type="ECO:0000313" key="3">
    <source>
        <dbReference type="EMBL" id="SDF76939.1"/>
    </source>
</evidence>
<feature type="signal peptide" evidence="1">
    <location>
        <begin position="1"/>
        <end position="25"/>
    </location>
</feature>
<dbReference type="OrthoDB" id="7004959at2"/>
<evidence type="ECO:0000313" key="5">
    <source>
        <dbReference type="Proteomes" id="UP001278050"/>
    </source>
</evidence>
<dbReference type="AlphaFoldDB" id="A0A1G7NUE0"/>